<name>A0A913ZMY7_PATMI</name>
<dbReference type="GO" id="GO:0016020">
    <property type="term" value="C:membrane"/>
    <property type="evidence" value="ECO:0007669"/>
    <property type="project" value="UniProtKB-SubCell"/>
</dbReference>
<dbReference type="FunFam" id="3.40.50.720:FF:000143">
    <property type="entry name" value="Fatty acyl-CoA reductase"/>
    <property type="match status" value="1"/>
</dbReference>
<dbReference type="CDD" id="cd05236">
    <property type="entry name" value="FAR-N_SDR_e"/>
    <property type="match status" value="1"/>
</dbReference>
<dbReference type="SUPFAM" id="SSF51735">
    <property type="entry name" value="NAD(P)-binding Rossmann-fold domains"/>
    <property type="match status" value="1"/>
</dbReference>
<evidence type="ECO:0000259" key="10">
    <source>
        <dbReference type="Pfam" id="PF03015"/>
    </source>
</evidence>
<keyword evidence="9" id="KW-0521">NADP</keyword>
<organism evidence="12 13">
    <name type="scientific">Patiria miniata</name>
    <name type="common">Bat star</name>
    <name type="synonym">Asterina miniata</name>
    <dbReference type="NCBI Taxonomy" id="46514"/>
    <lineage>
        <taxon>Eukaryota</taxon>
        <taxon>Metazoa</taxon>
        <taxon>Echinodermata</taxon>
        <taxon>Eleutherozoa</taxon>
        <taxon>Asterozoa</taxon>
        <taxon>Asteroidea</taxon>
        <taxon>Valvatacea</taxon>
        <taxon>Valvatida</taxon>
        <taxon>Asterinidae</taxon>
        <taxon>Patiria</taxon>
    </lineage>
</organism>
<evidence type="ECO:0000256" key="4">
    <source>
        <dbReference type="ARBA" id="ARBA00022692"/>
    </source>
</evidence>
<dbReference type="PANTHER" id="PTHR11011">
    <property type="entry name" value="MALE STERILITY PROTEIN 2-RELATED"/>
    <property type="match status" value="1"/>
</dbReference>
<keyword evidence="13" id="KW-1185">Reference proteome</keyword>
<evidence type="ECO:0000259" key="11">
    <source>
        <dbReference type="Pfam" id="PF07993"/>
    </source>
</evidence>
<evidence type="ECO:0000256" key="9">
    <source>
        <dbReference type="RuleBase" id="RU363097"/>
    </source>
</evidence>
<dbReference type="Gene3D" id="3.40.50.720">
    <property type="entry name" value="NAD(P)-binding Rossmann-like Domain"/>
    <property type="match status" value="1"/>
</dbReference>
<dbReference type="PANTHER" id="PTHR11011:SF45">
    <property type="entry name" value="FATTY ACYL-COA REDUCTASE CG8306-RELATED"/>
    <property type="match status" value="1"/>
</dbReference>
<dbReference type="GO" id="GO:0102965">
    <property type="term" value="F:alcohol-forming long-chain fatty acyl-CoA reductase activity"/>
    <property type="evidence" value="ECO:0007669"/>
    <property type="project" value="UniProtKB-EC"/>
</dbReference>
<comment type="catalytic activity">
    <reaction evidence="8 9">
        <text>a long-chain fatty acyl-CoA + 2 NADPH + 2 H(+) = a long-chain primary fatty alcohol + 2 NADP(+) + CoA</text>
        <dbReference type="Rhea" id="RHEA:52716"/>
        <dbReference type="ChEBI" id="CHEBI:15378"/>
        <dbReference type="ChEBI" id="CHEBI:57287"/>
        <dbReference type="ChEBI" id="CHEBI:57783"/>
        <dbReference type="ChEBI" id="CHEBI:58349"/>
        <dbReference type="ChEBI" id="CHEBI:77396"/>
        <dbReference type="ChEBI" id="CHEBI:83139"/>
        <dbReference type="EC" id="1.2.1.84"/>
    </reaction>
</comment>
<comment type="subcellular location">
    <subcellularLocation>
        <location evidence="1">Membrane</location>
        <topology evidence="1">Multi-pass membrane protein</topology>
    </subcellularLocation>
</comment>
<dbReference type="InterPro" id="IPR013120">
    <property type="entry name" value="FAR_NAD-bd"/>
</dbReference>
<dbReference type="AlphaFoldDB" id="A0A913ZMY7"/>
<keyword evidence="6 9" id="KW-0443">Lipid metabolism</keyword>
<dbReference type="EnsemblMetazoa" id="XM_038196801.1">
    <property type="protein sequence ID" value="XP_038052729.1"/>
    <property type="gene ID" value="LOC119725393"/>
</dbReference>
<evidence type="ECO:0000256" key="5">
    <source>
        <dbReference type="ARBA" id="ARBA00022989"/>
    </source>
</evidence>
<comment type="similarity">
    <text evidence="2 9">Belongs to the fatty acyl-CoA reductase family.</text>
</comment>
<comment type="function">
    <text evidence="9">Catalyzes the reduction of fatty acyl-CoA to fatty alcohols.</text>
</comment>
<dbReference type="OMA" id="VWKMIET"/>
<reference evidence="12" key="1">
    <citation type="submission" date="2022-11" db="UniProtKB">
        <authorList>
            <consortium name="EnsemblMetazoa"/>
        </authorList>
    </citation>
    <scope>IDENTIFICATION</scope>
</reference>
<dbReference type="Pfam" id="PF07993">
    <property type="entry name" value="NAD_binding_4"/>
    <property type="match status" value="1"/>
</dbReference>
<protein>
    <recommendedName>
        <fullName evidence="9">Fatty acyl-CoA reductase</fullName>
        <ecNumber evidence="9">1.2.1.84</ecNumber>
    </recommendedName>
</protein>
<keyword evidence="4" id="KW-0812">Transmembrane</keyword>
<evidence type="ECO:0000256" key="3">
    <source>
        <dbReference type="ARBA" id="ARBA00022516"/>
    </source>
</evidence>
<evidence type="ECO:0000313" key="12">
    <source>
        <dbReference type="EnsemblMetazoa" id="XP_038052729.1"/>
    </source>
</evidence>
<keyword evidence="7" id="KW-0472">Membrane</keyword>
<evidence type="ECO:0000256" key="7">
    <source>
        <dbReference type="ARBA" id="ARBA00023136"/>
    </source>
</evidence>
<dbReference type="InterPro" id="IPR036291">
    <property type="entry name" value="NAD(P)-bd_dom_sf"/>
</dbReference>
<dbReference type="EC" id="1.2.1.84" evidence="9"/>
<evidence type="ECO:0000256" key="6">
    <source>
        <dbReference type="ARBA" id="ARBA00023098"/>
    </source>
</evidence>
<dbReference type="InterPro" id="IPR033640">
    <property type="entry name" value="FAR_C"/>
</dbReference>
<dbReference type="RefSeq" id="XP_038052729.1">
    <property type="nucleotide sequence ID" value="XM_038196801.1"/>
</dbReference>
<feature type="domain" description="Fatty acyl-CoA reductase C-terminal" evidence="10">
    <location>
        <begin position="393"/>
        <end position="483"/>
    </location>
</feature>
<accession>A0A913ZMY7</accession>
<keyword evidence="3 9" id="KW-0444">Lipid biosynthesis</keyword>
<dbReference type="GO" id="GO:0005777">
    <property type="term" value="C:peroxisome"/>
    <property type="evidence" value="ECO:0007669"/>
    <property type="project" value="TreeGrafter"/>
</dbReference>
<dbReference type="Proteomes" id="UP000887568">
    <property type="component" value="Unplaced"/>
</dbReference>
<feature type="domain" description="Thioester reductase (TE)" evidence="11">
    <location>
        <begin position="51"/>
        <end position="320"/>
    </location>
</feature>
<dbReference type="InterPro" id="IPR026055">
    <property type="entry name" value="FAR"/>
</dbReference>
<evidence type="ECO:0000313" key="13">
    <source>
        <dbReference type="Proteomes" id="UP000887568"/>
    </source>
</evidence>
<dbReference type="OrthoDB" id="429813at2759"/>
<dbReference type="GeneID" id="119725393"/>
<keyword evidence="5" id="KW-1133">Transmembrane helix</keyword>
<evidence type="ECO:0000256" key="2">
    <source>
        <dbReference type="ARBA" id="ARBA00005928"/>
    </source>
</evidence>
<sequence length="549" mass="62501">MPAFAEGESSVDGKQLLSKEMQSNADLWGVASNNNALVSIPEYFTDKSILITGATGFIGKVLVEKLLRSCSALKTIYLLVRPKAGQTAVNRLHTITKSRLFDRIREENPDVLDKLVTIEGDIMEPNLGISDEDVARLQEEVQIIYHSAATVRFDEKLGLSLKLNVGSVQKMLQLAQGMKKLEVFLHVSTAYANCDRKKIEEVVYPPPMDPYKLMNATEWMDEDMLATITPKIIGNRPNTYTFTKALGEYVLLQEGGGLPICIVRPSIVGAGWKEPVPGWIDNFNGPSGLFIATGMGLLRSMLADSDAIADISPVDYVVNTLIAASWHTGLHRPATTPIYNCVTSSTNPSKWEVIDNIPHYYTKTPLEVAFRRPNAAFTQNPIVHKYWNIIGSKIPAYFMDLALQLRGQKPRMVKMVDRIYKTVETLKYFTMHHWEWSNHNLEAVQALMSEEDKKKFYLDVRPLHWESYIEAYCIGTKRFVLNEDINSLHVARRNIKILRNIRWTFNTVLLVLIWRFLIARSQIAQNLWYFVTNLFFKFLRYCRATSSTH</sequence>
<dbReference type="GO" id="GO:0080019">
    <property type="term" value="F:alcohol-forming very long-chain fatty acyl-CoA reductase activity"/>
    <property type="evidence" value="ECO:0007669"/>
    <property type="project" value="InterPro"/>
</dbReference>
<dbReference type="GO" id="GO:0035336">
    <property type="term" value="P:long-chain fatty-acyl-CoA metabolic process"/>
    <property type="evidence" value="ECO:0007669"/>
    <property type="project" value="TreeGrafter"/>
</dbReference>
<dbReference type="Pfam" id="PF03015">
    <property type="entry name" value="Sterile"/>
    <property type="match status" value="1"/>
</dbReference>
<dbReference type="CDD" id="cd09071">
    <property type="entry name" value="FAR_C"/>
    <property type="match status" value="1"/>
</dbReference>
<keyword evidence="9" id="KW-0560">Oxidoreductase</keyword>
<evidence type="ECO:0000256" key="1">
    <source>
        <dbReference type="ARBA" id="ARBA00004141"/>
    </source>
</evidence>
<evidence type="ECO:0000256" key="8">
    <source>
        <dbReference type="ARBA" id="ARBA00052530"/>
    </source>
</evidence>
<proteinExistence type="inferred from homology"/>